<dbReference type="Pfam" id="PF00535">
    <property type="entry name" value="Glycos_transf_2"/>
    <property type="match status" value="1"/>
</dbReference>
<gene>
    <name evidence="2" type="ORF">CCYN2B_190032</name>
</gene>
<accession>A0A0B7H3M7</accession>
<keyword evidence="2" id="KW-0808">Transferase</keyword>
<dbReference type="SUPFAM" id="SSF53448">
    <property type="entry name" value="Nucleotide-diphospho-sugar transferases"/>
    <property type="match status" value="1"/>
</dbReference>
<proteinExistence type="predicted"/>
<evidence type="ECO:0000259" key="1">
    <source>
        <dbReference type="Pfam" id="PF00535"/>
    </source>
</evidence>
<dbReference type="PANTHER" id="PTHR22916:SF3">
    <property type="entry name" value="UDP-GLCNAC:BETAGAL BETA-1,3-N-ACETYLGLUCOSAMINYLTRANSFERASE-LIKE PROTEIN 1"/>
    <property type="match status" value="1"/>
</dbReference>
<dbReference type="CDD" id="cd00761">
    <property type="entry name" value="Glyco_tranf_GTA_type"/>
    <property type="match status" value="1"/>
</dbReference>
<dbReference type="Proteomes" id="UP000038055">
    <property type="component" value="Unassembled WGS sequence"/>
</dbReference>
<protein>
    <submittedName>
        <fullName evidence="2">Glycosyl transferase CpsO</fullName>
    </submittedName>
</protein>
<dbReference type="PANTHER" id="PTHR22916">
    <property type="entry name" value="GLYCOSYLTRANSFERASE"/>
    <property type="match status" value="1"/>
</dbReference>
<name>A0A0B7H3M7_9FLAO</name>
<dbReference type="AlphaFoldDB" id="A0A0B7H3M7"/>
<dbReference type="Gene3D" id="3.90.550.10">
    <property type="entry name" value="Spore Coat Polysaccharide Biosynthesis Protein SpsA, Chain A"/>
    <property type="match status" value="1"/>
</dbReference>
<dbReference type="EMBL" id="CDOD01000011">
    <property type="protein sequence ID" value="CEN33990.1"/>
    <property type="molecule type" value="Genomic_DNA"/>
</dbReference>
<feature type="domain" description="Glycosyltransferase 2-like" evidence="1">
    <location>
        <begin position="32"/>
        <end position="136"/>
    </location>
</feature>
<organism evidence="2 3">
    <name type="scientific">Capnocytophaga cynodegmi</name>
    <dbReference type="NCBI Taxonomy" id="28189"/>
    <lineage>
        <taxon>Bacteria</taxon>
        <taxon>Pseudomonadati</taxon>
        <taxon>Bacteroidota</taxon>
        <taxon>Flavobacteriia</taxon>
        <taxon>Flavobacteriales</taxon>
        <taxon>Flavobacteriaceae</taxon>
        <taxon>Capnocytophaga</taxon>
    </lineage>
</organism>
<evidence type="ECO:0000313" key="2">
    <source>
        <dbReference type="EMBL" id="CEN33990.1"/>
    </source>
</evidence>
<sequence length="331" mass="38641">MKDKLILHLLFTAKIQVRNMENVSFYRKKTITIFTATFNRSKYLSKLYDSLCRQTFPSDYFEWLIVDDGSSDETEVLVNSWIKENKICIYYQQQKHGGKHRAVNKGLDLAKGELFFIVDSDDFLPEKSLEIAMKYYLSVKEDSDIIGVVGLMATPQGNIIGGKTFPNILESNLIERKNKYGITADMAKVIKTEKFREFYFPDIPGENFVAESIVWNRMAVKYKFRYFNEIIYIAEYLEGGLSNNSIRNRRKNPIYATTLYKELVKNPHSNFKTKMKSAINYWRFALCNKKIIIKDTPLFITPVYLFTLPIGLLFNIKDSIYNNIDVKKLNK</sequence>
<evidence type="ECO:0000313" key="3">
    <source>
        <dbReference type="Proteomes" id="UP000038055"/>
    </source>
</evidence>
<reference evidence="3" key="1">
    <citation type="submission" date="2015-01" db="EMBL/GenBank/DDBJ databases">
        <authorList>
            <person name="MANFREDI Pablo"/>
        </authorList>
    </citation>
    <scope>NUCLEOTIDE SEQUENCE [LARGE SCALE GENOMIC DNA]</scope>
    <source>
        <strain evidence="3">Ccyn2B</strain>
    </source>
</reference>
<dbReference type="InterPro" id="IPR029044">
    <property type="entry name" value="Nucleotide-diphossugar_trans"/>
</dbReference>
<dbReference type="InterPro" id="IPR001173">
    <property type="entry name" value="Glyco_trans_2-like"/>
</dbReference>
<dbReference type="GO" id="GO:0016758">
    <property type="term" value="F:hexosyltransferase activity"/>
    <property type="evidence" value="ECO:0007669"/>
    <property type="project" value="UniProtKB-ARBA"/>
</dbReference>
<keyword evidence="3" id="KW-1185">Reference proteome</keyword>